<organism evidence="1 2">
    <name type="scientific">Melia azedarach</name>
    <name type="common">Chinaberry tree</name>
    <dbReference type="NCBI Taxonomy" id="155640"/>
    <lineage>
        <taxon>Eukaryota</taxon>
        <taxon>Viridiplantae</taxon>
        <taxon>Streptophyta</taxon>
        <taxon>Embryophyta</taxon>
        <taxon>Tracheophyta</taxon>
        <taxon>Spermatophyta</taxon>
        <taxon>Magnoliopsida</taxon>
        <taxon>eudicotyledons</taxon>
        <taxon>Gunneridae</taxon>
        <taxon>Pentapetalae</taxon>
        <taxon>rosids</taxon>
        <taxon>malvids</taxon>
        <taxon>Sapindales</taxon>
        <taxon>Meliaceae</taxon>
        <taxon>Melia</taxon>
    </lineage>
</organism>
<evidence type="ECO:0000313" key="2">
    <source>
        <dbReference type="Proteomes" id="UP001164539"/>
    </source>
</evidence>
<accession>A0ACC1Z280</accession>
<dbReference type="EMBL" id="CM051394">
    <property type="protein sequence ID" value="KAJ4729398.1"/>
    <property type="molecule type" value="Genomic_DNA"/>
</dbReference>
<sequence length="77" mass="9025">MDDFENELERDRPGTVNCGIACITPVHYPCSKPLLGRLDLIGCSSLKVLFLLWFRPMEDTFQSLCRNIHRTYRFFIN</sequence>
<reference evidence="1 2" key="1">
    <citation type="journal article" date="2023" name="Science">
        <title>Complex scaffold remodeling in plant triterpene biosynthesis.</title>
        <authorList>
            <person name="De La Pena R."/>
            <person name="Hodgson H."/>
            <person name="Liu J.C."/>
            <person name="Stephenson M.J."/>
            <person name="Martin A.C."/>
            <person name="Owen C."/>
            <person name="Harkess A."/>
            <person name="Leebens-Mack J."/>
            <person name="Jimenez L.E."/>
            <person name="Osbourn A."/>
            <person name="Sattely E.S."/>
        </authorList>
    </citation>
    <scope>NUCLEOTIDE SEQUENCE [LARGE SCALE GENOMIC DNA]</scope>
    <source>
        <strain evidence="2">cv. JPN11</strain>
        <tissue evidence="1">Leaf</tissue>
    </source>
</reference>
<evidence type="ECO:0000313" key="1">
    <source>
        <dbReference type="EMBL" id="KAJ4729398.1"/>
    </source>
</evidence>
<dbReference type="Proteomes" id="UP001164539">
    <property type="component" value="Chromosome 1"/>
</dbReference>
<gene>
    <name evidence="1" type="ORF">OWV82_002187</name>
</gene>
<protein>
    <submittedName>
        <fullName evidence="1">Uncharacterized protein</fullName>
    </submittedName>
</protein>
<comment type="caution">
    <text evidence="1">The sequence shown here is derived from an EMBL/GenBank/DDBJ whole genome shotgun (WGS) entry which is preliminary data.</text>
</comment>
<proteinExistence type="predicted"/>
<name>A0ACC1Z280_MELAZ</name>
<keyword evidence="2" id="KW-1185">Reference proteome</keyword>